<evidence type="ECO:0000313" key="2">
    <source>
        <dbReference type="Proteomes" id="UP000196435"/>
    </source>
</evidence>
<protein>
    <submittedName>
        <fullName evidence="1">Uncharacterized protein</fullName>
    </submittedName>
</protein>
<organism evidence="1 2">
    <name type="scientific">Xenorhabdus innexi</name>
    <dbReference type="NCBI Taxonomy" id="290109"/>
    <lineage>
        <taxon>Bacteria</taxon>
        <taxon>Pseudomonadati</taxon>
        <taxon>Pseudomonadota</taxon>
        <taxon>Gammaproteobacteria</taxon>
        <taxon>Enterobacterales</taxon>
        <taxon>Morganellaceae</taxon>
        <taxon>Xenorhabdus</taxon>
    </lineage>
</organism>
<sequence length="35" mass="4164">MINFEIKLENEIDIYSKSDVFEQRLLSYVIMVIVA</sequence>
<name>A0A1N6MXC0_9GAMM</name>
<dbReference type="Proteomes" id="UP000196435">
    <property type="component" value="Unassembled WGS sequence"/>
</dbReference>
<reference evidence="2" key="1">
    <citation type="submission" date="2016-12" db="EMBL/GenBank/DDBJ databases">
        <authorList>
            <person name="Gaudriault S."/>
        </authorList>
    </citation>
    <scope>NUCLEOTIDE SEQUENCE [LARGE SCALE GENOMIC DNA]</scope>
    <source>
        <strain evidence="2">HGB1681 (deposited as PTA-6826 in the American Type Culture Collection)</strain>
    </source>
</reference>
<accession>A0A1N6MXC0</accession>
<proteinExistence type="predicted"/>
<gene>
    <name evidence="1" type="ORF">XIS1_260001</name>
</gene>
<dbReference type="EMBL" id="FTLG01000166">
    <property type="protein sequence ID" value="SIP73480.1"/>
    <property type="molecule type" value="Genomic_DNA"/>
</dbReference>
<dbReference type="AlphaFoldDB" id="A0A1N6MXC0"/>
<evidence type="ECO:0000313" key="1">
    <source>
        <dbReference type="EMBL" id="SIP73480.1"/>
    </source>
</evidence>